<dbReference type="SUPFAM" id="SSF111369">
    <property type="entry name" value="HlyD-like secretion proteins"/>
    <property type="match status" value="1"/>
</dbReference>
<dbReference type="Pfam" id="PF25975">
    <property type="entry name" value="CzcB_C"/>
    <property type="match status" value="1"/>
</dbReference>
<dbReference type="OrthoDB" id="5141338at2"/>
<feature type="domain" description="CzcB-like C-terminal circularly permuted SH3-like" evidence="3">
    <location>
        <begin position="300"/>
        <end position="355"/>
    </location>
</feature>
<dbReference type="GO" id="GO:0015562">
    <property type="term" value="F:efflux transmembrane transporter activity"/>
    <property type="evidence" value="ECO:0007669"/>
    <property type="project" value="TreeGrafter"/>
</dbReference>
<dbReference type="PANTHER" id="PTHR30469">
    <property type="entry name" value="MULTIDRUG RESISTANCE PROTEIN MDTA"/>
    <property type="match status" value="1"/>
</dbReference>
<evidence type="ECO:0000259" key="2">
    <source>
        <dbReference type="Pfam" id="PF25917"/>
    </source>
</evidence>
<evidence type="ECO:0000313" key="5">
    <source>
        <dbReference type="Proteomes" id="UP000298173"/>
    </source>
</evidence>
<dbReference type="GO" id="GO:1990281">
    <property type="term" value="C:efflux pump complex"/>
    <property type="evidence" value="ECO:0007669"/>
    <property type="project" value="TreeGrafter"/>
</dbReference>
<dbReference type="InterPro" id="IPR058649">
    <property type="entry name" value="CzcB_C"/>
</dbReference>
<dbReference type="EMBL" id="SOEY01000002">
    <property type="protein sequence ID" value="TFB77438.1"/>
    <property type="molecule type" value="Genomic_DNA"/>
</dbReference>
<reference evidence="4 5" key="1">
    <citation type="submission" date="2019-03" db="EMBL/GenBank/DDBJ databases">
        <title>Genomics of glacier-inhabiting Cryobacterium strains.</title>
        <authorList>
            <person name="Liu Q."/>
            <person name="Xin Y.-H."/>
        </authorList>
    </citation>
    <scope>NUCLEOTIDE SEQUENCE [LARGE SCALE GENOMIC DNA]</scope>
    <source>
        <strain evidence="4 5">HLT2-23</strain>
    </source>
</reference>
<evidence type="ECO:0000256" key="1">
    <source>
        <dbReference type="SAM" id="MobiDB-lite"/>
    </source>
</evidence>
<dbReference type="Proteomes" id="UP000298173">
    <property type="component" value="Unassembled WGS sequence"/>
</dbReference>
<accession>A0A4R8V4V5</accession>
<organism evidence="4 5">
    <name type="scientific">Cryobacterium glaciale</name>
    <dbReference type="NCBI Taxonomy" id="1259145"/>
    <lineage>
        <taxon>Bacteria</taxon>
        <taxon>Bacillati</taxon>
        <taxon>Actinomycetota</taxon>
        <taxon>Actinomycetes</taxon>
        <taxon>Micrococcales</taxon>
        <taxon>Microbacteriaceae</taxon>
        <taxon>Cryobacterium</taxon>
    </lineage>
</organism>
<dbReference type="PANTHER" id="PTHR30469:SF33">
    <property type="entry name" value="SLR1207 PROTEIN"/>
    <property type="match status" value="1"/>
</dbReference>
<feature type="compositionally biased region" description="Polar residues" evidence="1">
    <location>
        <begin position="358"/>
        <end position="372"/>
    </location>
</feature>
<dbReference type="Gene3D" id="2.40.50.100">
    <property type="match status" value="1"/>
</dbReference>
<dbReference type="Pfam" id="PF25917">
    <property type="entry name" value="BSH_RND"/>
    <property type="match status" value="1"/>
</dbReference>
<comment type="caution">
    <text evidence="4">The sequence shown here is derived from an EMBL/GenBank/DDBJ whole genome shotgun (WGS) entry which is preliminary data.</text>
</comment>
<evidence type="ECO:0000259" key="3">
    <source>
        <dbReference type="Pfam" id="PF25975"/>
    </source>
</evidence>
<dbReference type="AlphaFoldDB" id="A0A4R8V4V5"/>
<proteinExistence type="predicted"/>
<sequence length="397" mass="38482">MKARWWVLSGVVVLALAGGGVWWTIAAQATSAVATPVTQTVAASRETMEQTVSATGTLTPTVQEEVSFAASGTVTGVSVIAGTVVAAGDLLATVDTLTVDADLLAARATLASAAAKLTDSQDASDGSTADLAQIAANTASVTTAQNGVDDAVAAQSAVTLTAPVAGVVTVVNVAVGDVISAGTSTSTGAAAGGTAAAGAGATTTASTAAFTIVGTDSWTVNLTVGEANAALIAANDQVELSLDDGTAFFGTVSEIGLLPSTTTGVAAYPVVVVVTGTAEGLYDGVAVTAAIVYERRTDVLTVASAAVTSVDGASVVTVKNADGTEVSTPVTVGATAGNLTEITEGLAEGDEVVVATFTPGSGNAGTTGTDRTGNFPGGEMPTGDFPAGQMPGGMNND</sequence>
<dbReference type="Gene3D" id="2.40.420.20">
    <property type="match status" value="1"/>
</dbReference>
<dbReference type="Gene3D" id="2.40.30.170">
    <property type="match status" value="1"/>
</dbReference>
<dbReference type="InterPro" id="IPR058625">
    <property type="entry name" value="MdtA-like_BSH"/>
</dbReference>
<feature type="domain" description="Multidrug resistance protein MdtA-like barrel-sandwich hybrid" evidence="2">
    <location>
        <begin position="70"/>
        <end position="186"/>
    </location>
</feature>
<gene>
    <name evidence="4" type="ORF">E3O06_01295</name>
</gene>
<feature type="region of interest" description="Disordered" evidence="1">
    <location>
        <begin position="358"/>
        <end position="397"/>
    </location>
</feature>
<keyword evidence="5" id="KW-1185">Reference proteome</keyword>
<name>A0A4R8V4V5_9MICO</name>
<evidence type="ECO:0000313" key="4">
    <source>
        <dbReference type="EMBL" id="TFB77438.1"/>
    </source>
</evidence>
<protein>
    <submittedName>
        <fullName evidence="4">RND transporter</fullName>
    </submittedName>
</protein>